<accession>A0A2U1KGG5</accession>
<keyword evidence="1" id="KW-0853">WD repeat</keyword>
<sequence length="263" mass="30007">MDALDYEKWKMSTLRETNSIIVMFLEFSSWCNTITNICYFAVQVEPTKKKVKKSRGIMEEGRVMEIVVYHCGFFERNAKEVEEGLQLFLSVDEFKMKLCSSEFDHKFRQLTRLQGEAVVGLCYQFRNVAVNNALLQFEFLNKLIVEVSVVGSHKGICRFYNTADFKLEFKEQIELKTKKKPQPKKKTGFQFSSSNLSEVLVHTADSQIRILDGAKLVQKYKGVIKCILLPTTNVSPITNIAVGAELTDGVSSNENTLTIETQL</sequence>
<evidence type="ECO:0000313" key="5">
    <source>
        <dbReference type="Proteomes" id="UP000245207"/>
    </source>
</evidence>
<keyword evidence="4" id="KW-0378">Hydrolase</keyword>
<keyword evidence="3" id="KW-1133">Transmembrane helix</keyword>
<protein>
    <submittedName>
        <fullName evidence="4">Apoptotic protease-activating factor 1</fullName>
    </submittedName>
</protein>
<dbReference type="InterPro" id="IPR040324">
    <property type="entry name" value="WDR44/Dgr2"/>
</dbReference>
<gene>
    <name evidence="4" type="ORF">CTI12_AA605390</name>
</gene>
<organism evidence="4 5">
    <name type="scientific">Artemisia annua</name>
    <name type="common">Sweet wormwood</name>
    <dbReference type="NCBI Taxonomy" id="35608"/>
    <lineage>
        <taxon>Eukaryota</taxon>
        <taxon>Viridiplantae</taxon>
        <taxon>Streptophyta</taxon>
        <taxon>Embryophyta</taxon>
        <taxon>Tracheophyta</taxon>
        <taxon>Spermatophyta</taxon>
        <taxon>Magnoliopsida</taxon>
        <taxon>eudicotyledons</taxon>
        <taxon>Gunneridae</taxon>
        <taxon>Pentapetalae</taxon>
        <taxon>asterids</taxon>
        <taxon>campanulids</taxon>
        <taxon>Asterales</taxon>
        <taxon>Asteraceae</taxon>
        <taxon>Asteroideae</taxon>
        <taxon>Anthemideae</taxon>
        <taxon>Artemisiinae</taxon>
        <taxon>Artemisia</taxon>
    </lineage>
</organism>
<feature type="transmembrane region" description="Helical" evidence="3">
    <location>
        <begin position="20"/>
        <end position="42"/>
    </location>
</feature>
<comment type="caution">
    <text evidence="4">The sequence shown here is derived from an EMBL/GenBank/DDBJ whole genome shotgun (WGS) entry which is preliminary data.</text>
</comment>
<keyword evidence="3" id="KW-0812">Transmembrane</keyword>
<dbReference type="GO" id="GO:0006508">
    <property type="term" value="P:proteolysis"/>
    <property type="evidence" value="ECO:0007669"/>
    <property type="project" value="UniProtKB-KW"/>
</dbReference>
<evidence type="ECO:0000256" key="3">
    <source>
        <dbReference type="SAM" id="Phobius"/>
    </source>
</evidence>
<proteinExistence type="predicted"/>
<dbReference type="STRING" id="35608.A0A2U1KGG5"/>
<reference evidence="4 5" key="1">
    <citation type="journal article" date="2018" name="Mol. Plant">
        <title>The genome of Artemisia annua provides insight into the evolution of Asteraceae family and artemisinin biosynthesis.</title>
        <authorList>
            <person name="Shen Q."/>
            <person name="Zhang L."/>
            <person name="Liao Z."/>
            <person name="Wang S."/>
            <person name="Yan T."/>
            <person name="Shi P."/>
            <person name="Liu M."/>
            <person name="Fu X."/>
            <person name="Pan Q."/>
            <person name="Wang Y."/>
            <person name="Lv Z."/>
            <person name="Lu X."/>
            <person name="Zhang F."/>
            <person name="Jiang W."/>
            <person name="Ma Y."/>
            <person name="Chen M."/>
            <person name="Hao X."/>
            <person name="Li L."/>
            <person name="Tang Y."/>
            <person name="Lv G."/>
            <person name="Zhou Y."/>
            <person name="Sun X."/>
            <person name="Brodelius P.E."/>
            <person name="Rose J.K.C."/>
            <person name="Tang K."/>
        </authorList>
    </citation>
    <scope>NUCLEOTIDE SEQUENCE [LARGE SCALE GENOMIC DNA]</scope>
    <source>
        <strain evidence="5">cv. Huhao1</strain>
        <tissue evidence="4">Leaf</tissue>
    </source>
</reference>
<evidence type="ECO:0000256" key="1">
    <source>
        <dbReference type="ARBA" id="ARBA00022574"/>
    </source>
</evidence>
<dbReference type="EMBL" id="PKPP01019174">
    <property type="protein sequence ID" value="PWA35877.1"/>
    <property type="molecule type" value="Genomic_DNA"/>
</dbReference>
<evidence type="ECO:0000256" key="2">
    <source>
        <dbReference type="ARBA" id="ARBA00022737"/>
    </source>
</evidence>
<keyword evidence="3" id="KW-0472">Membrane</keyword>
<keyword evidence="4" id="KW-0645">Protease</keyword>
<dbReference type="PANTHER" id="PTHR14221">
    <property type="entry name" value="WD REPEAT DOMAIN 44"/>
    <property type="match status" value="1"/>
</dbReference>
<evidence type="ECO:0000313" key="4">
    <source>
        <dbReference type="EMBL" id="PWA35877.1"/>
    </source>
</evidence>
<dbReference type="GO" id="GO:0008233">
    <property type="term" value="F:peptidase activity"/>
    <property type="evidence" value="ECO:0007669"/>
    <property type="project" value="UniProtKB-KW"/>
</dbReference>
<keyword evidence="2" id="KW-0677">Repeat</keyword>
<dbReference type="AlphaFoldDB" id="A0A2U1KGG5"/>
<dbReference type="PANTHER" id="PTHR14221:SF48">
    <property type="entry name" value="APOPTOTIC PROTEASE-ACTIVATING FACTOR 1-RELATED"/>
    <property type="match status" value="1"/>
</dbReference>
<dbReference type="OrthoDB" id="408728at2759"/>
<name>A0A2U1KGG5_ARTAN</name>
<keyword evidence="5" id="KW-1185">Reference proteome</keyword>
<dbReference type="Proteomes" id="UP000245207">
    <property type="component" value="Unassembled WGS sequence"/>
</dbReference>